<dbReference type="EMBL" id="BOMY01000042">
    <property type="protein sequence ID" value="GIF24020.1"/>
    <property type="molecule type" value="Genomic_DNA"/>
</dbReference>
<protein>
    <recommendedName>
        <fullName evidence="1">Pyridoxamine 5'-phosphate oxidase N-terminal domain-containing protein</fullName>
    </recommendedName>
</protein>
<keyword evidence="3" id="KW-1185">Reference proteome</keyword>
<evidence type="ECO:0000259" key="1">
    <source>
        <dbReference type="Pfam" id="PF01243"/>
    </source>
</evidence>
<feature type="domain" description="Pyridoxamine 5'-phosphate oxidase N-terminal" evidence="1">
    <location>
        <begin position="11"/>
        <end position="132"/>
    </location>
</feature>
<accession>A0A919TX97</accession>
<dbReference type="Proteomes" id="UP000623608">
    <property type="component" value="Unassembled WGS sequence"/>
</dbReference>
<dbReference type="InterPro" id="IPR012349">
    <property type="entry name" value="Split_barrel_FMN-bd"/>
</dbReference>
<evidence type="ECO:0000313" key="2">
    <source>
        <dbReference type="EMBL" id="GIF24020.1"/>
    </source>
</evidence>
<proteinExistence type="predicted"/>
<name>A0A919TX97_9ACTN</name>
<dbReference type="Gene3D" id="2.30.110.10">
    <property type="entry name" value="Electron Transport, Fmn-binding Protein, Chain A"/>
    <property type="match status" value="1"/>
</dbReference>
<gene>
    <name evidence="2" type="ORF">Ate02nite_67500</name>
</gene>
<dbReference type="AlphaFoldDB" id="A0A919TX97"/>
<organism evidence="2 3">
    <name type="scientific">Paractinoplanes tereljensis</name>
    <dbReference type="NCBI Taxonomy" id="571912"/>
    <lineage>
        <taxon>Bacteria</taxon>
        <taxon>Bacillati</taxon>
        <taxon>Actinomycetota</taxon>
        <taxon>Actinomycetes</taxon>
        <taxon>Micromonosporales</taxon>
        <taxon>Micromonosporaceae</taxon>
        <taxon>Paractinoplanes</taxon>
    </lineage>
</organism>
<dbReference type="SUPFAM" id="SSF50475">
    <property type="entry name" value="FMN-binding split barrel"/>
    <property type="match status" value="1"/>
</dbReference>
<reference evidence="2" key="1">
    <citation type="submission" date="2021-01" db="EMBL/GenBank/DDBJ databases">
        <title>Whole genome shotgun sequence of Actinoplanes tereljensis NBRC 105297.</title>
        <authorList>
            <person name="Komaki H."/>
            <person name="Tamura T."/>
        </authorList>
    </citation>
    <scope>NUCLEOTIDE SEQUENCE</scope>
    <source>
        <strain evidence="2">NBRC 105297</strain>
    </source>
</reference>
<dbReference type="InterPro" id="IPR011576">
    <property type="entry name" value="Pyridox_Oxase_N"/>
</dbReference>
<evidence type="ECO:0000313" key="3">
    <source>
        <dbReference type="Proteomes" id="UP000623608"/>
    </source>
</evidence>
<comment type="caution">
    <text evidence="2">The sequence shown here is derived from an EMBL/GenBank/DDBJ whole genome shotgun (WGS) entry which is preliminary data.</text>
</comment>
<dbReference type="Pfam" id="PF01243">
    <property type="entry name" value="PNPOx_N"/>
    <property type="match status" value="1"/>
</dbReference>
<sequence>MENRRRLSRAESVALLSRPLAGVFSTLHPDGWIHSVPVYFLVAGSEIKVLAEAAAVKTRNAASAGQATLCVEVTDDTVRSFVSVSGPVTTRRPPPPGDLAALDEKYGRSDFATVDSPDALILVLRAERWIAWSDWD</sequence>